<keyword evidence="5" id="KW-0378">Hydrolase</keyword>
<accession>E1QP03</accession>
<feature type="transmembrane region" description="Helical" evidence="3">
    <location>
        <begin position="900"/>
        <end position="920"/>
    </location>
</feature>
<evidence type="ECO:0000313" key="5">
    <source>
        <dbReference type="EMBL" id="ADN51368.1"/>
    </source>
</evidence>
<gene>
    <name evidence="5" type="ordered locus">Vdis_1996</name>
</gene>
<evidence type="ECO:0000256" key="3">
    <source>
        <dbReference type="SAM" id="Phobius"/>
    </source>
</evidence>
<keyword evidence="3" id="KW-0472">Membrane</keyword>
<dbReference type="STRING" id="572478.Vdis_1996"/>
<dbReference type="eggNOG" id="arCOG03284">
    <property type="taxonomic scope" value="Archaea"/>
</dbReference>
<dbReference type="SUPFAM" id="SSF88713">
    <property type="entry name" value="Glycoside hydrolase/deacetylase"/>
    <property type="match status" value="1"/>
</dbReference>
<dbReference type="InterPro" id="IPR011330">
    <property type="entry name" value="Glyco_hydro/deAcase_b/a-brl"/>
</dbReference>
<keyword evidence="2" id="KW-0119">Carbohydrate metabolism</keyword>
<proteinExistence type="inferred from homology"/>
<evidence type="ECO:0000256" key="1">
    <source>
        <dbReference type="ARBA" id="ARBA00006821"/>
    </source>
</evidence>
<evidence type="ECO:0000313" key="6">
    <source>
        <dbReference type="Proteomes" id="UP000006681"/>
    </source>
</evidence>
<dbReference type="EMBL" id="CP002100">
    <property type="protein sequence ID" value="ADN51368.1"/>
    <property type="molecule type" value="Genomic_DNA"/>
</dbReference>
<reference evidence="5 6" key="1">
    <citation type="journal article" date="2010" name="Stand. Genomic Sci.">
        <title>Complete genome sequence of Vulcanisaeta distributa type strain (IC-017).</title>
        <authorList>
            <person name="Mavromatis K."/>
            <person name="Sikorski J."/>
            <person name="Pabst E."/>
            <person name="Teshima H."/>
            <person name="Lapidus A."/>
            <person name="Lucas S."/>
            <person name="Nolan M."/>
            <person name="Glavina Del Rio T."/>
            <person name="Cheng J.F."/>
            <person name="Bruce D."/>
            <person name="Goodwin L."/>
            <person name="Pitluck S."/>
            <person name="Liolios K."/>
            <person name="Ivanova N."/>
            <person name="Mikhailova N."/>
            <person name="Pati A."/>
            <person name="Chen A."/>
            <person name="Palaniappan K."/>
            <person name="Land M."/>
            <person name="Hauser L."/>
            <person name="Chang Y.J."/>
            <person name="Jeffries C.D."/>
            <person name="Rohde M."/>
            <person name="Spring S."/>
            <person name="Goker M."/>
            <person name="Wirth R."/>
            <person name="Woyke T."/>
            <person name="Bristow J."/>
            <person name="Eisen J.A."/>
            <person name="Markowitz V."/>
            <person name="Hugenholtz P."/>
            <person name="Klenk H.P."/>
            <person name="Kyrpides N.C."/>
        </authorList>
    </citation>
    <scope>NUCLEOTIDE SEQUENCE [LARGE SCALE GENOMIC DNA]</scope>
    <source>
        <strain evidence="6">DSM 14429 / JCM 11212 / NBRC 100878 / IC-017</strain>
    </source>
</reference>
<dbReference type="AlphaFoldDB" id="E1QP03"/>
<name>E1QP03_VULDI</name>
<comment type="similarity">
    <text evidence="1">Belongs to the glycosyl hydrolase 57 family.</text>
</comment>
<dbReference type="HOGENOM" id="CLU_321236_0_0_2"/>
<dbReference type="CDD" id="cd10796">
    <property type="entry name" value="GH57N_APU"/>
    <property type="match status" value="1"/>
</dbReference>
<organism evidence="5 6">
    <name type="scientific">Vulcanisaeta distributa (strain DSM 14429 / JCM 11212 / NBRC 100878 / IC-017)</name>
    <dbReference type="NCBI Taxonomy" id="572478"/>
    <lineage>
        <taxon>Archaea</taxon>
        <taxon>Thermoproteota</taxon>
        <taxon>Thermoprotei</taxon>
        <taxon>Thermoproteales</taxon>
        <taxon>Thermoproteaceae</taxon>
        <taxon>Vulcanisaeta</taxon>
    </lineage>
</organism>
<dbReference type="PANTHER" id="PTHR36306:SF1">
    <property type="entry name" value="ALPHA-AMYLASE-RELATED"/>
    <property type="match status" value="1"/>
</dbReference>
<protein>
    <submittedName>
        <fullName evidence="5">Glycoside hydrolase family 57</fullName>
    </submittedName>
</protein>
<reference evidence="6" key="2">
    <citation type="journal article" date="2010" name="Stand. Genomic Sci.">
        <title>Complete genome sequence of Vulcanisaeta distributa type strain (IC-017T).</title>
        <authorList>
            <person name="Mavromatis K."/>
            <person name="Sikorski J."/>
            <person name="Pabst E."/>
            <person name="Teshima H."/>
            <person name="Lapidus A."/>
            <person name="Lucas S."/>
            <person name="Nolan M."/>
            <person name="Glavina Del Rio T."/>
            <person name="Cheng J."/>
            <person name="Bruce D."/>
            <person name="Goodwin L."/>
            <person name="Pitluck S."/>
            <person name="Liolios K."/>
            <person name="Ivanova N."/>
            <person name="Mikhailova N."/>
            <person name="Pati A."/>
            <person name="Chen A."/>
            <person name="Palaniappan K."/>
            <person name="Land M."/>
            <person name="Hauser L."/>
            <person name="Chang Y."/>
            <person name="Jeffries C."/>
            <person name="Rohde M."/>
            <person name="Spring S."/>
            <person name="Goker M."/>
            <person name="Wirth R."/>
            <person name="Woyke T."/>
            <person name="Bristow J."/>
            <person name="Eisen J."/>
            <person name="Markowitz V."/>
            <person name="Hugenholtz P."/>
            <person name="Klenk H."/>
            <person name="Kyrpides N."/>
        </authorList>
    </citation>
    <scope>NUCLEOTIDE SEQUENCE [LARGE SCALE GENOMIC DNA]</scope>
    <source>
        <strain evidence="6">DSM 14429 / JCM 11212 / NBRC 100878 / IC-017</strain>
    </source>
</reference>
<dbReference type="InterPro" id="IPR004300">
    <property type="entry name" value="Glyco_hydro_57_N"/>
</dbReference>
<evidence type="ECO:0000256" key="2">
    <source>
        <dbReference type="ARBA" id="ARBA00023277"/>
    </source>
</evidence>
<sequence>MTNKIIYPLILLPIVAALLMVPITYAQSSCSYVVSFNVTPASGSAYITVAITGVPEGHEVYLRWGIEPYPQGPWSSVTDTLMTWNGTSYVVTIGPFQPGTWVAWVFHDVTTNTWINYQCVPFWNWNVDVNPPNQGYTWAYVYPNGSILITVLGRAPDNILLWYGLTSGPGNVPWYTTSGAPGAMNATMTFNPLWGNYSVMIGPFQPGQWIQWVYWDTTTNTWLHCSANLISGTVICTPNGNFAIQDVYSPLIFINATYSKYVYLVGQNATVYVLFENEFGKPITVNMTLTANSEEFNYYDVTIMPGYYTVALNFTVNMPQGIYTPMLTVYSLGTVLTQASLPSLYVLNTTGKPPLSLVIVWNMHQPLYIEPNGTWEQAWVLLHTCHDFLWNGTWVGAYELQAILLNEYNVSVTIDFTPVLLYQWETILTEGAFPYSPVWSSPSILNVNMTQCLEAINYTISLYRELAQEGKIEILAVPFYHPLQAIIYDNGWQSDLLAQILMGEEMTEDVFGVKATGAWTPEMAFNMGLVHLYNETGIEFTILDAQAFLPYATVVSGTPSPYGPIIVEDSTGEQIIVLFRDTDLSNAFSFAYFRQPPQVTARELIHYLARIYMQSPGAVVVVALDGENPLIFNPTTGPADLQAIYQVLSEYQGTWFVTQTASEAIATHKPIAVLTNLPESSWALNLNNWNNGYPGKIEIWRSVALAREYLVAFTKAVGMPISPVVPLPFNTTPNSTNPIYTLWNYLYIAEGSDWTWQTGPPNYGPVWFQEQALTYTSAIINAIENYLSEIRLVKYVVENNAVVLQIYNGLNYTLYVTLVVSNGTYTIAKPVVLKPHHITTIPIIGIENATTAQLYSPVTEYELGDHPILINQYGFPLATFTLSPGNSQAISAMQGESSELITSLIAFLLSASVIMIIILIQKGPFR</sequence>
<evidence type="ECO:0000259" key="4">
    <source>
        <dbReference type="Pfam" id="PF03065"/>
    </source>
</evidence>
<dbReference type="RefSeq" id="WP_013337093.1">
    <property type="nucleotide sequence ID" value="NC_014537.1"/>
</dbReference>
<keyword evidence="3" id="KW-1133">Transmembrane helix</keyword>
<dbReference type="CAZy" id="GH57">
    <property type="family name" value="Glycoside Hydrolase Family 57"/>
</dbReference>
<dbReference type="Gene3D" id="3.20.110.20">
    <property type="match status" value="1"/>
</dbReference>
<dbReference type="KEGG" id="vdi:Vdis_1996"/>
<keyword evidence="3" id="KW-0812">Transmembrane</keyword>
<dbReference type="GO" id="GO:0016787">
    <property type="term" value="F:hydrolase activity"/>
    <property type="evidence" value="ECO:0007669"/>
    <property type="project" value="UniProtKB-KW"/>
</dbReference>
<dbReference type="PANTHER" id="PTHR36306">
    <property type="entry name" value="ALPHA-AMYLASE-RELATED-RELATED"/>
    <property type="match status" value="1"/>
</dbReference>
<feature type="domain" description="Glycoside hydrolase family 57 N-terminal" evidence="4">
    <location>
        <begin position="358"/>
        <end position="672"/>
    </location>
</feature>
<dbReference type="Pfam" id="PF03065">
    <property type="entry name" value="Glyco_hydro_57"/>
    <property type="match status" value="1"/>
</dbReference>
<dbReference type="Proteomes" id="UP000006681">
    <property type="component" value="Chromosome"/>
</dbReference>
<dbReference type="OrthoDB" id="18576at2157"/>
<keyword evidence="6" id="KW-1185">Reference proteome</keyword>
<dbReference type="InterPro" id="IPR052046">
    <property type="entry name" value="GH57_Enzymes"/>
</dbReference>
<dbReference type="GO" id="GO:0005975">
    <property type="term" value="P:carbohydrate metabolic process"/>
    <property type="evidence" value="ECO:0007669"/>
    <property type="project" value="InterPro"/>
</dbReference>
<dbReference type="GeneID" id="9752945"/>